<dbReference type="AlphaFoldDB" id="A0A0H0XNK2"/>
<keyword evidence="1" id="KW-1133">Transmembrane helix</keyword>
<feature type="transmembrane region" description="Helical" evidence="1">
    <location>
        <begin position="37"/>
        <end position="57"/>
    </location>
</feature>
<feature type="transmembrane region" description="Helical" evidence="1">
    <location>
        <begin position="63"/>
        <end position="85"/>
    </location>
</feature>
<dbReference type="InterPro" id="IPR018692">
    <property type="entry name" value="DUF2189"/>
</dbReference>
<dbReference type="Proteomes" id="UP000053455">
    <property type="component" value="Unassembled WGS sequence"/>
</dbReference>
<dbReference type="Pfam" id="PF09955">
    <property type="entry name" value="DUF2189"/>
    <property type="match status" value="1"/>
</dbReference>
<evidence type="ECO:0000313" key="2">
    <source>
        <dbReference type="EMBL" id="KLI63606.1"/>
    </source>
</evidence>
<keyword evidence="3" id="KW-1185">Reference proteome</keyword>
<dbReference type="EMBL" id="LBHU01000002">
    <property type="protein sequence ID" value="KLI63606.1"/>
    <property type="molecule type" value="Genomic_DNA"/>
</dbReference>
<proteinExistence type="predicted"/>
<organism evidence="2 3">
    <name type="scientific">Aurantiacibacter marinus</name>
    <dbReference type="NCBI Taxonomy" id="874156"/>
    <lineage>
        <taxon>Bacteria</taxon>
        <taxon>Pseudomonadati</taxon>
        <taxon>Pseudomonadota</taxon>
        <taxon>Alphaproteobacteria</taxon>
        <taxon>Sphingomonadales</taxon>
        <taxon>Erythrobacteraceae</taxon>
        <taxon>Aurantiacibacter</taxon>
    </lineage>
</organism>
<keyword evidence="1" id="KW-0472">Membrane</keyword>
<evidence type="ECO:0000256" key="1">
    <source>
        <dbReference type="SAM" id="Phobius"/>
    </source>
</evidence>
<feature type="transmembrane region" description="Helical" evidence="1">
    <location>
        <begin position="213"/>
        <end position="241"/>
    </location>
</feature>
<accession>A0A0H0XNK2</accession>
<dbReference type="STRING" id="874156.GCA_001021555_01804"/>
<dbReference type="OrthoDB" id="9809543at2"/>
<protein>
    <submittedName>
        <fullName evidence="2">Membrane protein</fullName>
    </submittedName>
</protein>
<gene>
    <name evidence="2" type="ORF">AAV99_07580</name>
</gene>
<comment type="caution">
    <text evidence="2">The sequence shown here is derived from an EMBL/GenBank/DDBJ whole genome shotgun (WGS) entry which is preliminary data.</text>
</comment>
<reference evidence="2 3" key="1">
    <citation type="submission" date="2015-04" db="EMBL/GenBank/DDBJ databases">
        <title>The draft genome sequence of Erythrobacter marinus HWDM-33.</title>
        <authorList>
            <person name="Zhuang L."/>
            <person name="Liu Y."/>
            <person name="Shao Z."/>
        </authorList>
    </citation>
    <scope>NUCLEOTIDE SEQUENCE [LARGE SCALE GENOMIC DNA]</scope>
    <source>
        <strain evidence="2 3">HWDM-33</strain>
    </source>
</reference>
<name>A0A0H0XNK2_9SPHN</name>
<feature type="transmembrane region" description="Helical" evidence="1">
    <location>
        <begin position="114"/>
        <end position="139"/>
    </location>
</feature>
<sequence>MDKSANSTRGHVADDLTFADLRAALAAGWQDYRKQPLFGLFFAAIYVVTGLFIYAAVMGRGEIIWWIAALAGFPLIAPFTAVGLYEVSRRREAGLPMRWGAVLGALKGRGDEQLLLMGGILFVAFSFWVIIAHGIFAIFMAEAGAGGESIAALATPVGIAMLTVGSIVGAIIALFFYAITVISLPMLVDRDVDFITAIITSVSALRANRKVLLSWAIIISAALFLSMLPAFVGLLVTLPVLGHATWHLYRRIVPATGVGATD</sequence>
<dbReference type="PATRIC" id="fig|874156.12.peg.1559"/>
<evidence type="ECO:0000313" key="3">
    <source>
        <dbReference type="Proteomes" id="UP000053455"/>
    </source>
</evidence>
<feature type="transmembrane region" description="Helical" evidence="1">
    <location>
        <begin position="159"/>
        <end position="179"/>
    </location>
</feature>
<keyword evidence="1" id="KW-0812">Transmembrane</keyword>